<evidence type="ECO:0000256" key="4">
    <source>
        <dbReference type="ARBA" id="ARBA00022679"/>
    </source>
</evidence>
<evidence type="ECO:0000256" key="8">
    <source>
        <dbReference type="ARBA" id="ARBA00023012"/>
    </source>
</evidence>
<sequence>MSEHTHPDGRPRSSLAAAAAALSRLGRLRDLPVIVMLVWTGWLAVPWPAGGPGQTREASVTAASGTAAATASGTGGGAVTGTGCGAAVAEAVHRGPLTGAGRPPVGGPEPAGLHGAADVQELIAAERARIAGEVHDAAGHGLAAIAMQAGIALLMLDEDPGRVRESLEAIRSTSTQALGQLRAALDRIDPAAPDHDLPRLIDGVRAAGLAVDVEPAEPVVPAHLEGTVYRVVRESLTNVLRHAGSARAVVRLAGGPGEFVVEVADRGTGVPGNTVSSGAVSPGVSSPGSPDAVSVNGAPGTAAGRGLAGIRARVAEAGGVFSAGPREDGGFRVRARFPVDTA</sequence>
<keyword evidence="5" id="KW-0547">Nucleotide-binding</keyword>
<evidence type="ECO:0000256" key="7">
    <source>
        <dbReference type="ARBA" id="ARBA00022840"/>
    </source>
</evidence>
<evidence type="ECO:0000256" key="1">
    <source>
        <dbReference type="ARBA" id="ARBA00000085"/>
    </source>
</evidence>
<dbReference type="CDD" id="cd16917">
    <property type="entry name" value="HATPase_UhpB-NarQ-NarX-like"/>
    <property type="match status" value="1"/>
</dbReference>
<keyword evidence="13" id="KW-1185">Reference proteome</keyword>
<evidence type="ECO:0000313" key="12">
    <source>
        <dbReference type="EMBL" id="GIH83226.1"/>
    </source>
</evidence>
<accession>A0A8J3RZN3</accession>
<dbReference type="GO" id="GO:0016020">
    <property type="term" value="C:membrane"/>
    <property type="evidence" value="ECO:0007669"/>
    <property type="project" value="InterPro"/>
</dbReference>
<evidence type="ECO:0000259" key="11">
    <source>
        <dbReference type="Pfam" id="PF07730"/>
    </source>
</evidence>
<dbReference type="GO" id="GO:0000155">
    <property type="term" value="F:phosphorelay sensor kinase activity"/>
    <property type="evidence" value="ECO:0007669"/>
    <property type="project" value="InterPro"/>
</dbReference>
<dbReference type="Gene3D" id="1.20.5.1930">
    <property type="match status" value="1"/>
</dbReference>
<dbReference type="EC" id="2.7.13.3" evidence="2"/>
<dbReference type="RefSeq" id="WP_189242360.1">
    <property type="nucleotide sequence ID" value="NZ_BMQP01000013.1"/>
</dbReference>
<dbReference type="Proteomes" id="UP000655044">
    <property type="component" value="Unassembled WGS sequence"/>
</dbReference>
<feature type="domain" description="Histidine kinase/HSP90-like ATPase" evidence="10">
    <location>
        <begin position="227"/>
        <end position="340"/>
    </location>
</feature>
<keyword evidence="7" id="KW-0067">ATP-binding</keyword>
<dbReference type="Gene3D" id="3.30.565.10">
    <property type="entry name" value="Histidine kinase-like ATPase, C-terminal domain"/>
    <property type="match status" value="1"/>
</dbReference>
<dbReference type="EMBL" id="BOOI01000012">
    <property type="protein sequence ID" value="GIH83226.1"/>
    <property type="molecule type" value="Genomic_DNA"/>
</dbReference>
<dbReference type="PANTHER" id="PTHR24421">
    <property type="entry name" value="NITRATE/NITRITE SENSOR PROTEIN NARX-RELATED"/>
    <property type="match status" value="1"/>
</dbReference>
<dbReference type="InterPro" id="IPR011712">
    <property type="entry name" value="Sig_transdc_His_kin_sub3_dim/P"/>
</dbReference>
<evidence type="ECO:0000256" key="3">
    <source>
        <dbReference type="ARBA" id="ARBA00022553"/>
    </source>
</evidence>
<dbReference type="GO" id="GO:0046983">
    <property type="term" value="F:protein dimerization activity"/>
    <property type="evidence" value="ECO:0007669"/>
    <property type="project" value="InterPro"/>
</dbReference>
<evidence type="ECO:0000256" key="6">
    <source>
        <dbReference type="ARBA" id="ARBA00022777"/>
    </source>
</evidence>
<feature type="domain" description="Signal transduction histidine kinase subgroup 3 dimerisation and phosphoacceptor" evidence="11">
    <location>
        <begin position="126"/>
        <end position="191"/>
    </location>
</feature>
<dbReference type="InterPro" id="IPR036890">
    <property type="entry name" value="HATPase_C_sf"/>
</dbReference>
<evidence type="ECO:0000256" key="2">
    <source>
        <dbReference type="ARBA" id="ARBA00012438"/>
    </source>
</evidence>
<keyword evidence="4" id="KW-0808">Transferase</keyword>
<organism evidence="12 13">
    <name type="scientific">Planobispora rosea</name>
    <dbReference type="NCBI Taxonomy" id="35762"/>
    <lineage>
        <taxon>Bacteria</taxon>
        <taxon>Bacillati</taxon>
        <taxon>Actinomycetota</taxon>
        <taxon>Actinomycetes</taxon>
        <taxon>Streptosporangiales</taxon>
        <taxon>Streptosporangiaceae</taxon>
        <taxon>Planobispora</taxon>
    </lineage>
</organism>
<reference evidence="12" key="1">
    <citation type="submission" date="2021-01" db="EMBL/GenBank/DDBJ databases">
        <title>Whole genome shotgun sequence of Planobispora rosea NBRC 15558.</title>
        <authorList>
            <person name="Komaki H."/>
            <person name="Tamura T."/>
        </authorList>
    </citation>
    <scope>NUCLEOTIDE SEQUENCE</scope>
    <source>
        <strain evidence="12">NBRC 15558</strain>
    </source>
</reference>
<feature type="region of interest" description="Disordered" evidence="9">
    <location>
        <begin position="272"/>
        <end position="292"/>
    </location>
</feature>
<name>A0A8J3RZN3_PLARO</name>
<dbReference type="Pfam" id="PF07730">
    <property type="entry name" value="HisKA_3"/>
    <property type="match status" value="1"/>
</dbReference>
<comment type="caution">
    <text evidence="12">The sequence shown here is derived from an EMBL/GenBank/DDBJ whole genome shotgun (WGS) entry which is preliminary data.</text>
</comment>
<evidence type="ECO:0000259" key="10">
    <source>
        <dbReference type="Pfam" id="PF02518"/>
    </source>
</evidence>
<proteinExistence type="predicted"/>
<protein>
    <recommendedName>
        <fullName evidence="2">histidine kinase</fullName>
        <ecNumber evidence="2">2.7.13.3</ecNumber>
    </recommendedName>
</protein>
<dbReference type="Pfam" id="PF02518">
    <property type="entry name" value="HATPase_c"/>
    <property type="match status" value="1"/>
</dbReference>
<evidence type="ECO:0000256" key="5">
    <source>
        <dbReference type="ARBA" id="ARBA00022741"/>
    </source>
</evidence>
<evidence type="ECO:0000313" key="13">
    <source>
        <dbReference type="Proteomes" id="UP000655044"/>
    </source>
</evidence>
<dbReference type="GO" id="GO:0005524">
    <property type="term" value="F:ATP binding"/>
    <property type="evidence" value="ECO:0007669"/>
    <property type="project" value="UniProtKB-KW"/>
</dbReference>
<dbReference type="SUPFAM" id="SSF55874">
    <property type="entry name" value="ATPase domain of HSP90 chaperone/DNA topoisomerase II/histidine kinase"/>
    <property type="match status" value="1"/>
</dbReference>
<keyword evidence="3" id="KW-0597">Phosphoprotein</keyword>
<evidence type="ECO:0000256" key="9">
    <source>
        <dbReference type="SAM" id="MobiDB-lite"/>
    </source>
</evidence>
<dbReference type="PANTHER" id="PTHR24421:SF10">
    <property type="entry name" value="NITRATE_NITRITE SENSOR PROTEIN NARQ"/>
    <property type="match status" value="1"/>
</dbReference>
<dbReference type="AlphaFoldDB" id="A0A8J3RZN3"/>
<keyword evidence="8" id="KW-0902">Two-component regulatory system</keyword>
<feature type="compositionally biased region" description="Low complexity" evidence="9">
    <location>
        <begin position="275"/>
        <end position="292"/>
    </location>
</feature>
<gene>
    <name evidence="12" type="ORF">Pro02_16340</name>
</gene>
<keyword evidence="6" id="KW-0418">Kinase</keyword>
<comment type="catalytic activity">
    <reaction evidence="1">
        <text>ATP + protein L-histidine = ADP + protein N-phospho-L-histidine.</text>
        <dbReference type="EC" id="2.7.13.3"/>
    </reaction>
</comment>
<dbReference type="InterPro" id="IPR003594">
    <property type="entry name" value="HATPase_dom"/>
</dbReference>
<dbReference type="InterPro" id="IPR050482">
    <property type="entry name" value="Sensor_HK_TwoCompSys"/>
</dbReference>